<evidence type="ECO:0000256" key="1">
    <source>
        <dbReference type="SAM" id="Phobius"/>
    </source>
</evidence>
<reference evidence="2" key="2">
    <citation type="journal article" date="2021" name="PeerJ">
        <title>Extensive microbial diversity within the chicken gut microbiome revealed by metagenomics and culture.</title>
        <authorList>
            <person name="Gilroy R."/>
            <person name="Ravi A."/>
            <person name="Getino M."/>
            <person name="Pursley I."/>
            <person name="Horton D.L."/>
            <person name="Alikhan N.F."/>
            <person name="Baker D."/>
            <person name="Gharbi K."/>
            <person name="Hall N."/>
            <person name="Watson M."/>
            <person name="Adriaenssens E.M."/>
            <person name="Foster-Nyarko E."/>
            <person name="Jarju S."/>
            <person name="Secka A."/>
            <person name="Antonio M."/>
            <person name="Oren A."/>
            <person name="Chaudhuri R.R."/>
            <person name="La Ragione R."/>
            <person name="Hildebrand F."/>
            <person name="Pallen M.J."/>
        </authorList>
    </citation>
    <scope>NUCLEOTIDE SEQUENCE</scope>
    <source>
        <strain evidence="2">4920</strain>
    </source>
</reference>
<sequence>MWLFKRELRWRIVQISFLILIIILSVVFNRDTSFGSLIGIALVYTIMLLRDGFSKKRYLKCKEKYEEEHSEFSRDCRKKAAYYVFHAMVTAELIGFFILTA</sequence>
<protein>
    <submittedName>
        <fullName evidence="2">Uncharacterized protein</fullName>
    </submittedName>
</protein>
<dbReference type="EMBL" id="DVOF01000139">
    <property type="protein sequence ID" value="HIV02872.1"/>
    <property type="molecule type" value="Genomic_DNA"/>
</dbReference>
<dbReference type="Proteomes" id="UP000886743">
    <property type="component" value="Unassembled WGS sequence"/>
</dbReference>
<reference evidence="2" key="1">
    <citation type="submission" date="2020-10" db="EMBL/GenBank/DDBJ databases">
        <authorList>
            <person name="Gilroy R."/>
        </authorList>
    </citation>
    <scope>NUCLEOTIDE SEQUENCE</scope>
    <source>
        <strain evidence="2">4920</strain>
    </source>
</reference>
<organism evidence="2 3">
    <name type="scientific">Candidatus Aphodoplasma excrementigallinarum</name>
    <dbReference type="NCBI Taxonomy" id="2840673"/>
    <lineage>
        <taxon>Bacteria</taxon>
        <taxon>Bacillati</taxon>
        <taxon>Bacillota</taxon>
        <taxon>Clostridia</taxon>
        <taxon>Eubacteriales</taxon>
        <taxon>Candidatus Aphodoplasma</taxon>
    </lineage>
</organism>
<comment type="caution">
    <text evidence="2">The sequence shown here is derived from an EMBL/GenBank/DDBJ whole genome shotgun (WGS) entry which is preliminary data.</text>
</comment>
<feature type="non-terminal residue" evidence="2">
    <location>
        <position position="101"/>
    </location>
</feature>
<name>A0A9D1NHV7_9FIRM</name>
<evidence type="ECO:0000313" key="3">
    <source>
        <dbReference type="Proteomes" id="UP000886743"/>
    </source>
</evidence>
<evidence type="ECO:0000313" key="2">
    <source>
        <dbReference type="EMBL" id="HIV02872.1"/>
    </source>
</evidence>
<keyword evidence="1" id="KW-0472">Membrane</keyword>
<dbReference type="AlphaFoldDB" id="A0A9D1NHV7"/>
<feature type="transmembrane region" description="Helical" evidence="1">
    <location>
        <begin position="34"/>
        <end position="53"/>
    </location>
</feature>
<feature type="transmembrane region" description="Helical" evidence="1">
    <location>
        <begin position="80"/>
        <end position="99"/>
    </location>
</feature>
<keyword evidence="1" id="KW-1133">Transmembrane helix</keyword>
<keyword evidence="1" id="KW-0812">Transmembrane</keyword>
<feature type="transmembrane region" description="Helical" evidence="1">
    <location>
        <begin position="12"/>
        <end position="28"/>
    </location>
</feature>
<gene>
    <name evidence="2" type="ORF">IAC74_04800</name>
</gene>
<accession>A0A9D1NHV7</accession>
<proteinExistence type="predicted"/>